<dbReference type="SUPFAM" id="SSF47353">
    <property type="entry name" value="Retrovirus capsid dimerization domain-like"/>
    <property type="match status" value="2"/>
</dbReference>
<dbReference type="InterPro" id="IPR050916">
    <property type="entry name" value="SCAN-C2H2_zinc_finger"/>
</dbReference>
<feature type="compositionally biased region" description="Polar residues" evidence="2">
    <location>
        <begin position="611"/>
        <end position="625"/>
    </location>
</feature>
<evidence type="ECO:0000259" key="3">
    <source>
        <dbReference type="PROSITE" id="PS50804"/>
    </source>
</evidence>
<accession>A0ABQ7TLM8</accession>
<dbReference type="Pfam" id="PF02023">
    <property type="entry name" value="SCAN"/>
    <property type="match status" value="2"/>
</dbReference>
<proteinExistence type="predicted"/>
<keyword evidence="5" id="KW-1185">Reference proteome</keyword>
<dbReference type="Gene3D" id="1.10.4020.10">
    <property type="entry name" value="DNA breaking-rejoining enzymes"/>
    <property type="match status" value="2"/>
</dbReference>
<feature type="region of interest" description="Disordered" evidence="2">
    <location>
        <begin position="606"/>
        <end position="645"/>
    </location>
</feature>
<feature type="compositionally biased region" description="Basic and acidic residues" evidence="2">
    <location>
        <begin position="327"/>
        <end position="336"/>
    </location>
</feature>
<feature type="compositionally biased region" description="Acidic residues" evidence="2">
    <location>
        <begin position="309"/>
        <end position="322"/>
    </location>
</feature>
<name>A0ABQ7TLM8_PHRPL</name>
<gene>
    <name evidence="4" type="ORF">JD844_013804</name>
</gene>
<dbReference type="InterPro" id="IPR003309">
    <property type="entry name" value="SCAN_dom"/>
</dbReference>
<dbReference type="EMBL" id="JAIPUX010000439">
    <property type="protein sequence ID" value="KAH0630594.1"/>
    <property type="molecule type" value="Genomic_DNA"/>
</dbReference>
<dbReference type="InterPro" id="IPR038269">
    <property type="entry name" value="SCAN_sf"/>
</dbReference>
<keyword evidence="1" id="KW-0539">Nucleus</keyword>
<feature type="compositionally biased region" description="Polar residues" evidence="2">
    <location>
        <begin position="280"/>
        <end position="304"/>
    </location>
</feature>
<comment type="caution">
    <text evidence="4">The sequence shown here is derived from an EMBL/GenBank/DDBJ whole genome shotgun (WGS) entry which is preliminary data.</text>
</comment>
<dbReference type="Proteomes" id="UP000826234">
    <property type="component" value="Unassembled WGS sequence"/>
</dbReference>
<dbReference type="PANTHER" id="PTHR45935">
    <property type="entry name" value="PROTEIN ZBED8-RELATED"/>
    <property type="match status" value="1"/>
</dbReference>
<reference evidence="4 5" key="1">
    <citation type="journal article" date="2022" name="Gigascience">
        <title>A chromosome-level genome assembly and annotation of the desert horned lizard, Phrynosoma platyrhinos, provides insight into chromosomal rearrangements among reptiles.</title>
        <authorList>
            <person name="Koochekian N."/>
            <person name="Ascanio A."/>
            <person name="Farleigh K."/>
            <person name="Card D.C."/>
            <person name="Schield D.R."/>
            <person name="Castoe T.A."/>
            <person name="Jezkova T."/>
        </authorList>
    </citation>
    <scope>NUCLEOTIDE SEQUENCE [LARGE SCALE GENOMIC DNA]</scope>
    <source>
        <strain evidence="4">NK-2021</strain>
    </source>
</reference>
<evidence type="ECO:0000256" key="2">
    <source>
        <dbReference type="SAM" id="MobiDB-lite"/>
    </source>
</evidence>
<feature type="domain" description="SCAN box" evidence="3">
    <location>
        <begin position="502"/>
        <end position="580"/>
    </location>
</feature>
<dbReference type="PANTHER" id="PTHR45935:SF15">
    <property type="entry name" value="SCAN BOX DOMAIN-CONTAINING PROTEIN"/>
    <property type="match status" value="1"/>
</dbReference>
<evidence type="ECO:0000313" key="4">
    <source>
        <dbReference type="EMBL" id="KAH0630594.1"/>
    </source>
</evidence>
<protein>
    <recommendedName>
        <fullName evidence="3">SCAN box domain-containing protein</fullName>
    </recommendedName>
</protein>
<dbReference type="CDD" id="cd07936">
    <property type="entry name" value="SCAN"/>
    <property type="match status" value="1"/>
</dbReference>
<dbReference type="PROSITE" id="PS50804">
    <property type="entry name" value="SCAN_BOX"/>
    <property type="match status" value="2"/>
</dbReference>
<feature type="region of interest" description="Disordered" evidence="2">
    <location>
        <begin position="280"/>
        <end position="371"/>
    </location>
</feature>
<feature type="domain" description="SCAN box" evidence="3">
    <location>
        <begin position="187"/>
        <end position="265"/>
    </location>
</feature>
<organism evidence="4 5">
    <name type="scientific">Phrynosoma platyrhinos</name>
    <name type="common">Desert horned lizard</name>
    <dbReference type="NCBI Taxonomy" id="52577"/>
    <lineage>
        <taxon>Eukaryota</taxon>
        <taxon>Metazoa</taxon>
        <taxon>Chordata</taxon>
        <taxon>Craniata</taxon>
        <taxon>Vertebrata</taxon>
        <taxon>Euteleostomi</taxon>
        <taxon>Lepidosauria</taxon>
        <taxon>Squamata</taxon>
        <taxon>Bifurcata</taxon>
        <taxon>Unidentata</taxon>
        <taxon>Episquamata</taxon>
        <taxon>Toxicofera</taxon>
        <taxon>Iguania</taxon>
        <taxon>Phrynosomatidae</taxon>
        <taxon>Phrynosomatinae</taxon>
        <taxon>Phrynosoma</taxon>
    </lineage>
</organism>
<dbReference type="SMART" id="SM00431">
    <property type="entry name" value="SCAN"/>
    <property type="match status" value="2"/>
</dbReference>
<evidence type="ECO:0000313" key="5">
    <source>
        <dbReference type="Proteomes" id="UP000826234"/>
    </source>
</evidence>
<sequence>MKRVESRHRSYKRFVGHLMVCPTAQQTKQQQVCCMFLGMLTGQAQDAEGGSQTPTSMHSWSTEETIKYLGNCPIVKEEVEEPTAQLWESQWQEFLSTVEVSPSVLGVSRFPQEPTPWDDTPAFLASFEQVARAYQWPKEEWAARLLPTLKGEAELAFSSLEDEDREDYGKVKAAILRGDALNQEKNRQCFRRFCYEEAEGPRETYNQLQELCRRWLKAEKNSKEQILELLILEQFLTVLPPEIQSWIKKHNLESSTQAVSLAEDFVLKWRLVVKEEQMTESQAEESVNLSEVEGTSSDAGQRSPPSWECETEEDTDFSDTDWSDGGNVHENKEKSSQEGMPPEISNGSSPQFGMLMEQPQDAGGGSQPADAVHSWSTAVSSGSLGNHHAVKEEVEEPTAQLWETQWREFLSTVEVSPSVPEVPQFPQEPTPWDDTPAFLASFEQVARAYQWPEEEWAARLLPTLKGEAELAFSSLEDEDREDYRKVKAAILRGDALNQEKNRQCFRRFCYEEAKGPREAYNQLQELCRRWLKVERNSKEEILELLILEQFLTVLPPEIQSWVKKHNLESSMQAVSLAEDFVLKWRLVKEEQAFGSREISNNINKVAESQEEGSMNLSEVTETPSDAGQRPQVCRESETEEDTDFSDVDVSAKANFEFDNCLSFQQIAEKCVRMMRLFHKNTLDIS</sequence>
<evidence type="ECO:0000256" key="1">
    <source>
        <dbReference type="ARBA" id="ARBA00023242"/>
    </source>
</evidence>